<dbReference type="Proteomes" id="UP000230273">
    <property type="component" value="Unassembled WGS sequence"/>
</dbReference>
<dbReference type="SUPFAM" id="SSF55608">
    <property type="entry name" value="Homing endonucleases"/>
    <property type="match status" value="1"/>
</dbReference>
<feature type="domain" description="DOD-type homing endonuclease" evidence="1">
    <location>
        <begin position="1"/>
        <end position="146"/>
    </location>
</feature>
<dbReference type="EMBL" id="PCRP01000041">
    <property type="protein sequence ID" value="PIP23585.1"/>
    <property type="molecule type" value="Genomic_DNA"/>
</dbReference>
<comment type="caution">
    <text evidence="2">The sequence shown here is derived from an EMBL/GenBank/DDBJ whole genome shotgun (WGS) entry which is preliminary data.</text>
</comment>
<protein>
    <recommendedName>
        <fullName evidence="1">DOD-type homing endonuclease domain-containing protein</fullName>
    </recommendedName>
</protein>
<reference evidence="2 3" key="1">
    <citation type="submission" date="2017-09" db="EMBL/GenBank/DDBJ databases">
        <title>Depth-based differentiation of microbial function through sediment-hosted aquifers and enrichment of novel symbionts in the deep terrestrial subsurface.</title>
        <authorList>
            <person name="Probst A.J."/>
            <person name="Ladd B."/>
            <person name="Jarett J.K."/>
            <person name="Geller-Mcgrath D.E."/>
            <person name="Sieber C.M."/>
            <person name="Emerson J.B."/>
            <person name="Anantharaman K."/>
            <person name="Thomas B.C."/>
            <person name="Malmstrom R."/>
            <person name="Stieglmeier M."/>
            <person name="Klingl A."/>
            <person name="Woyke T."/>
            <person name="Ryan C.M."/>
            <person name="Banfield J.F."/>
        </authorList>
    </citation>
    <scope>NUCLEOTIDE SEQUENCE [LARGE SCALE GENOMIC DNA]</scope>
    <source>
        <strain evidence="2">CG23_combo_of_CG06-09_8_20_14_all_38_19</strain>
    </source>
</reference>
<dbReference type="AlphaFoldDB" id="A0A2G9YWG4"/>
<evidence type="ECO:0000259" key="1">
    <source>
        <dbReference type="PROSITE" id="PS50819"/>
    </source>
</evidence>
<evidence type="ECO:0000313" key="3">
    <source>
        <dbReference type="Proteomes" id="UP000230273"/>
    </source>
</evidence>
<dbReference type="InterPro" id="IPR027434">
    <property type="entry name" value="Homing_endonucl"/>
</dbReference>
<sequence length="184" mass="21792">MLGDGCISKYQVSITLCNKDEENYSKFIKKLIRKLFCVPVTVLEREKYSTIDLVVSRINLVRFCIEKLGLKRGNKIKQQIDIPKWIKNNRSYSIACTRGLIDTDGSIFNHRYCINGKLYSYRKLDFTSRSRPLRLSLFIILKREGIKARLAGLYDVRIESQEDMRKYFKIFNSHNPKHLIRYRK</sequence>
<dbReference type="PROSITE" id="PS50819">
    <property type="entry name" value="INTEIN_ENDONUCLEASE"/>
    <property type="match status" value="1"/>
</dbReference>
<organism evidence="2 3">
    <name type="scientific">Candidatus Nealsonbacteria bacterium CG23_combo_of_CG06-09_8_20_14_all_38_19</name>
    <dbReference type="NCBI Taxonomy" id="1974721"/>
    <lineage>
        <taxon>Bacteria</taxon>
        <taxon>Candidatus Nealsoniibacteriota</taxon>
    </lineage>
</organism>
<accession>A0A2G9YWG4</accession>
<proteinExistence type="predicted"/>
<gene>
    <name evidence="2" type="ORF">COX36_02540</name>
</gene>
<dbReference type="InterPro" id="IPR004042">
    <property type="entry name" value="Intein_endonuc_central"/>
</dbReference>
<dbReference type="Gene3D" id="3.10.28.10">
    <property type="entry name" value="Homing endonucleases"/>
    <property type="match status" value="1"/>
</dbReference>
<dbReference type="GO" id="GO:0004519">
    <property type="term" value="F:endonuclease activity"/>
    <property type="evidence" value="ECO:0007669"/>
    <property type="project" value="InterPro"/>
</dbReference>
<name>A0A2G9YWG4_9BACT</name>
<evidence type="ECO:0000313" key="2">
    <source>
        <dbReference type="EMBL" id="PIP23585.1"/>
    </source>
</evidence>